<accession>A0A1H6N504</accession>
<keyword evidence="4" id="KW-1185">Reference proteome</keyword>
<dbReference type="Gene3D" id="3.50.50.60">
    <property type="entry name" value="FAD/NAD(P)-binding domain"/>
    <property type="match status" value="1"/>
</dbReference>
<dbReference type="AlphaFoldDB" id="A0A1H6N504"/>
<dbReference type="STRING" id="65735.SAMN04488075_2820"/>
<dbReference type="GO" id="GO:0005737">
    <property type="term" value="C:cytoplasm"/>
    <property type="evidence" value="ECO:0007669"/>
    <property type="project" value="TreeGrafter"/>
</dbReference>
<dbReference type="PANTHER" id="PTHR13847:SF281">
    <property type="entry name" value="FAD DEPENDENT OXIDOREDUCTASE DOMAIN-CONTAINING PROTEIN"/>
    <property type="match status" value="1"/>
</dbReference>
<sequence length="461" mass="48667">MKKAALGHSVIRVAGGKAGPNMGARMNLLFANDRRGEYPPSLYAEQNPALPPFPPLRGDARADVVVVGAGYTGLGAALTLARAGRSVVLLEAQRVGFGASGRNGGQMGSGQRLEVDELERVAGRAAARRLWDMAEEAKTLTRSYAAEAGVTVHPGIAHAARTAREVRHAHENAERLARDYDYALIEPLDAAGLRALVKSPLYAGGDLDRGAGHLDPLALGLGLARLAAASGVRIHEGAHVHAISHGRRAGETSVVQTGTGRVICDHVILAANGYLGHLDMGVAARVMPINNFVVATEPLGARADDILAENIAVHDTRFVVNYWRLSADRRLVFGGGESLGYRFPRDIAAKVRRPLEQVYPQLGGVRITHGWGGTLAITMNRLPYFARPAPNCLSASGFSGHGVALASLSGKLMAQAVIGQSEGFDTMAALPLPAFPGGAALRWPLLVAGMGWYSLRDRLGV</sequence>
<dbReference type="Proteomes" id="UP000199125">
    <property type="component" value="Unassembled WGS sequence"/>
</dbReference>
<dbReference type="EMBL" id="FNXG01000006">
    <property type="protein sequence ID" value="SEI09767.1"/>
    <property type="molecule type" value="Genomic_DNA"/>
</dbReference>
<reference evidence="4" key="1">
    <citation type="submission" date="2016-10" db="EMBL/GenBank/DDBJ databases">
        <authorList>
            <person name="Varghese N."/>
            <person name="Submissions S."/>
        </authorList>
    </citation>
    <scope>NUCLEOTIDE SEQUENCE [LARGE SCALE GENOMIC DNA]</scope>
    <source>
        <strain evidence="4">DSM 11593</strain>
    </source>
</reference>
<dbReference type="PANTHER" id="PTHR13847">
    <property type="entry name" value="SARCOSINE DEHYDROGENASE-RELATED"/>
    <property type="match status" value="1"/>
</dbReference>
<evidence type="ECO:0000256" key="1">
    <source>
        <dbReference type="ARBA" id="ARBA00023002"/>
    </source>
</evidence>
<dbReference type="SUPFAM" id="SSF51905">
    <property type="entry name" value="FAD/NAD(P)-binding domain"/>
    <property type="match status" value="1"/>
</dbReference>
<feature type="domain" description="FAD dependent oxidoreductase" evidence="2">
    <location>
        <begin position="63"/>
        <end position="415"/>
    </location>
</feature>
<organism evidence="3 4">
    <name type="scientific">Paracoccus alkenifer</name>
    <dbReference type="NCBI Taxonomy" id="65735"/>
    <lineage>
        <taxon>Bacteria</taxon>
        <taxon>Pseudomonadati</taxon>
        <taxon>Pseudomonadota</taxon>
        <taxon>Alphaproteobacteria</taxon>
        <taxon>Rhodobacterales</taxon>
        <taxon>Paracoccaceae</taxon>
        <taxon>Paracoccus</taxon>
    </lineage>
</organism>
<dbReference type="InterPro" id="IPR036188">
    <property type="entry name" value="FAD/NAD-bd_sf"/>
</dbReference>
<gene>
    <name evidence="3" type="ORF">SAMN04488075_2820</name>
</gene>
<evidence type="ECO:0000313" key="3">
    <source>
        <dbReference type="EMBL" id="SEI09767.1"/>
    </source>
</evidence>
<proteinExistence type="predicted"/>
<dbReference type="GO" id="GO:0016491">
    <property type="term" value="F:oxidoreductase activity"/>
    <property type="evidence" value="ECO:0007669"/>
    <property type="project" value="UniProtKB-KW"/>
</dbReference>
<evidence type="ECO:0000259" key="2">
    <source>
        <dbReference type="Pfam" id="PF01266"/>
    </source>
</evidence>
<name>A0A1H6N504_9RHOB</name>
<dbReference type="Pfam" id="PF01266">
    <property type="entry name" value="DAO"/>
    <property type="match status" value="1"/>
</dbReference>
<protein>
    <submittedName>
        <fullName evidence="3">Gamma-glutamylputrescine oxidase</fullName>
    </submittedName>
</protein>
<dbReference type="InterPro" id="IPR006076">
    <property type="entry name" value="FAD-dep_OxRdtase"/>
</dbReference>
<dbReference type="Gene3D" id="3.30.9.10">
    <property type="entry name" value="D-Amino Acid Oxidase, subunit A, domain 2"/>
    <property type="match status" value="1"/>
</dbReference>
<evidence type="ECO:0000313" key="4">
    <source>
        <dbReference type="Proteomes" id="UP000199125"/>
    </source>
</evidence>
<keyword evidence="1" id="KW-0560">Oxidoreductase</keyword>